<evidence type="ECO:0000313" key="10">
    <source>
        <dbReference type="Proteomes" id="UP001139447"/>
    </source>
</evidence>
<dbReference type="PANTHER" id="PTHR30151:SF20">
    <property type="entry name" value="ABC TRANSPORTER PERMEASE PROTEIN HI_0355-RELATED"/>
    <property type="match status" value="1"/>
</dbReference>
<name>A0A9X1VQ48_9BURK</name>
<comment type="caution">
    <text evidence="9">The sequence shown here is derived from an EMBL/GenBank/DDBJ whole genome shotgun (WGS) entry which is preliminary data.</text>
</comment>
<evidence type="ECO:0000256" key="6">
    <source>
        <dbReference type="ARBA" id="ARBA00023136"/>
    </source>
</evidence>
<proteinExistence type="inferred from homology"/>
<dbReference type="PANTHER" id="PTHR30151">
    <property type="entry name" value="ALKANE SULFONATE ABC TRANSPORTER-RELATED, MEMBRANE SUBUNIT"/>
    <property type="match status" value="1"/>
</dbReference>
<keyword evidence="2 7" id="KW-0813">Transport</keyword>
<keyword evidence="10" id="KW-1185">Reference proteome</keyword>
<feature type="domain" description="ABC transmembrane type-1" evidence="8">
    <location>
        <begin position="61"/>
        <end position="245"/>
    </location>
</feature>
<dbReference type="AlphaFoldDB" id="A0A9X1VQ48"/>
<feature type="transmembrane region" description="Helical" evidence="7">
    <location>
        <begin position="12"/>
        <end position="35"/>
    </location>
</feature>
<evidence type="ECO:0000256" key="7">
    <source>
        <dbReference type="RuleBase" id="RU363032"/>
    </source>
</evidence>
<dbReference type="RefSeq" id="WP_243303122.1">
    <property type="nucleotide sequence ID" value="NZ_JALGBI010000001.1"/>
</dbReference>
<dbReference type="InterPro" id="IPR035906">
    <property type="entry name" value="MetI-like_sf"/>
</dbReference>
<evidence type="ECO:0000256" key="2">
    <source>
        <dbReference type="ARBA" id="ARBA00022448"/>
    </source>
</evidence>
<keyword evidence="6 7" id="KW-0472">Membrane</keyword>
<gene>
    <name evidence="9" type="ORF">MMF98_00935</name>
</gene>
<protein>
    <submittedName>
        <fullName evidence="9">ABC transporter permease</fullName>
    </submittedName>
</protein>
<evidence type="ECO:0000256" key="5">
    <source>
        <dbReference type="ARBA" id="ARBA00022989"/>
    </source>
</evidence>
<feature type="transmembrane region" description="Helical" evidence="7">
    <location>
        <begin position="99"/>
        <end position="121"/>
    </location>
</feature>
<dbReference type="GO" id="GO:0055085">
    <property type="term" value="P:transmembrane transport"/>
    <property type="evidence" value="ECO:0007669"/>
    <property type="project" value="InterPro"/>
</dbReference>
<sequence>MNSKIVKWIVHYLPAVGLFAGFILLWQLAVSVFGIREYLLPSPYAVLQAMVSNEIPWLSHTWITAVEILGAFVLAGVAGVVLGMAIAWSPGISRALTPFLVFVNTLPKVAIAPLFLMWLGFGILPNMLIGALIGFFPVVINTAVGLTQIDQDLVDLGRVFSAPKWKVFMKIRIPNAYPYILSALKVTATSAVVGAVVGEFVASQKGLGYVIITTQSSMNTPAAFAALVWISVLGLLLYGLVAVLSRLLAPWAEEAPR</sequence>
<dbReference type="EMBL" id="JALGBI010000001">
    <property type="protein sequence ID" value="MCJ0761761.1"/>
    <property type="molecule type" value="Genomic_DNA"/>
</dbReference>
<keyword evidence="3" id="KW-1003">Cell membrane</keyword>
<dbReference type="GO" id="GO:0005886">
    <property type="term" value="C:plasma membrane"/>
    <property type="evidence" value="ECO:0007669"/>
    <property type="project" value="UniProtKB-SubCell"/>
</dbReference>
<keyword evidence="4 7" id="KW-0812">Transmembrane</keyword>
<organism evidence="9 10">
    <name type="scientific">Variovorax terrae</name>
    <dbReference type="NCBI Taxonomy" id="2923278"/>
    <lineage>
        <taxon>Bacteria</taxon>
        <taxon>Pseudomonadati</taxon>
        <taxon>Pseudomonadota</taxon>
        <taxon>Betaproteobacteria</taxon>
        <taxon>Burkholderiales</taxon>
        <taxon>Comamonadaceae</taxon>
        <taxon>Variovorax</taxon>
    </lineage>
</organism>
<dbReference type="SUPFAM" id="SSF161098">
    <property type="entry name" value="MetI-like"/>
    <property type="match status" value="1"/>
</dbReference>
<dbReference type="CDD" id="cd06261">
    <property type="entry name" value="TM_PBP2"/>
    <property type="match status" value="1"/>
</dbReference>
<evidence type="ECO:0000259" key="8">
    <source>
        <dbReference type="PROSITE" id="PS50928"/>
    </source>
</evidence>
<feature type="transmembrane region" description="Helical" evidence="7">
    <location>
        <begin position="222"/>
        <end position="249"/>
    </location>
</feature>
<feature type="transmembrane region" description="Helical" evidence="7">
    <location>
        <begin position="176"/>
        <end position="202"/>
    </location>
</feature>
<feature type="transmembrane region" description="Helical" evidence="7">
    <location>
        <begin position="62"/>
        <end position="87"/>
    </location>
</feature>
<accession>A0A9X1VQ48</accession>
<dbReference type="Gene3D" id="1.10.3720.10">
    <property type="entry name" value="MetI-like"/>
    <property type="match status" value="1"/>
</dbReference>
<reference evidence="9" key="1">
    <citation type="submission" date="2022-03" db="EMBL/GenBank/DDBJ databases">
        <authorList>
            <person name="Woo C.Y."/>
        </authorList>
    </citation>
    <scope>NUCLEOTIDE SEQUENCE</scope>
    <source>
        <strain evidence="9">CYS-02</strain>
    </source>
</reference>
<evidence type="ECO:0000256" key="1">
    <source>
        <dbReference type="ARBA" id="ARBA00004651"/>
    </source>
</evidence>
<dbReference type="Pfam" id="PF00528">
    <property type="entry name" value="BPD_transp_1"/>
    <property type="match status" value="1"/>
</dbReference>
<feature type="transmembrane region" description="Helical" evidence="7">
    <location>
        <begin position="127"/>
        <end position="146"/>
    </location>
</feature>
<comment type="similarity">
    <text evidence="7">Belongs to the binding-protein-dependent transport system permease family.</text>
</comment>
<keyword evidence="5 7" id="KW-1133">Transmembrane helix</keyword>
<comment type="subcellular location">
    <subcellularLocation>
        <location evidence="1 7">Cell membrane</location>
        <topology evidence="1 7">Multi-pass membrane protein</topology>
    </subcellularLocation>
</comment>
<evidence type="ECO:0000256" key="4">
    <source>
        <dbReference type="ARBA" id="ARBA00022692"/>
    </source>
</evidence>
<dbReference type="Proteomes" id="UP001139447">
    <property type="component" value="Unassembled WGS sequence"/>
</dbReference>
<evidence type="ECO:0000256" key="3">
    <source>
        <dbReference type="ARBA" id="ARBA00022475"/>
    </source>
</evidence>
<evidence type="ECO:0000313" key="9">
    <source>
        <dbReference type="EMBL" id="MCJ0761761.1"/>
    </source>
</evidence>
<dbReference type="InterPro" id="IPR000515">
    <property type="entry name" value="MetI-like"/>
</dbReference>
<dbReference type="PROSITE" id="PS50928">
    <property type="entry name" value="ABC_TM1"/>
    <property type="match status" value="1"/>
</dbReference>